<name>A0A8S5SQ19_9CAUD</name>
<proteinExistence type="predicted"/>
<accession>A0A8S5SQ19</accession>
<reference evidence="1" key="1">
    <citation type="journal article" date="2021" name="Proc. Natl. Acad. Sci. U.S.A.">
        <title>A Catalog of Tens of Thousands of Viruses from Human Metagenomes Reveals Hidden Associations with Chronic Diseases.</title>
        <authorList>
            <person name="Tisza M.J."/>
            <person name="Buck C.B."/>
        </authorList>
    </citation>
    <scope>NUCLEOTIDE SEQUENCE</scope>
    <source>
        <strain evidence="1">CtLdn10</strain>
    </source>
</reference>
<protein>
    <submittedName>
        <fullName evidence="1">Uncharacterized protein</fullName>
    </submittedName>
</protein>
<organism evidence="1">
    <name type="scientific">Siphoviridae sp. ctLdn10</name>
    <dbReference type="NCBI Taxonomy" id="2827847"/>
    <lineage>
        <taxon>Viruses</taxon>
        <taxon>Duplodnaviria</taxon>
        <taxon>Heunggongvirae</taxon>
        <taxon>Uroviricota</taxon>
        <taxon>Caudoviricetes</taxon>
    </lineage>
</organism>
<dbReference type="EMBL" id="BK032647">
    <property type="protein sequence ID" value="DAF53140.1"/>
    <property type="molecule type" value="Genomic_DNA"/>
</dbReference>
<evidence type="ECO:0000313" key="1">
    <source>
        <dbReference type="EMBL" id="DAF53140.1"/>
    </source>
</evidence>
<sequence length="193" mass="20970">MAEVKCPTLGNILDTESCVENLAGMGSVVYVGVKSELKRPLTAEDNVYNTPEFESGKGLYRFDCKDESQKIEGSSLKNNKGFSLKGTFVIDLVNELVSKYGRSLNNLKIFLIFPENGKSQIMYDPIRNIKFEDGGIKTTTGAQASDERNTTCEAVLKPVFYPNLYVKEPTAGWDSLLASKASGGAPPASGVHS</sequence>